<dbReference type="Gene3D" id="2.170.190.11">
    <property type="entry name" value="Molybdopterin biosynthesis moea protein, domain 3"/>
    <property type="match status" value="1"/>
</dbReference>
<dbReference type="Pfam" id="PF03454">
    <property type="entry name" value="MoeA_C"/>
    <property type="match status" value="1"/>
</dbReference>
<dbReference type="PANTHER" id="PTHR10192">
    <property type="entry name" value="MOLYBDOPTERIN BIOSYNTHESIS PROTEIN"/>
    <property type="match status" value="1"/>
</dbReference>
<dbReference type="InterPro" id="IPR036425">
    <property type="entry name" value="MoaB/Mog-like_dom_sf"/>
</dbReference>
<dbReference type="SUPFAM" id="SSF63882">
    <property type="entry name" value="MoeA N-terminal region -like"/>
    <property type="match status" value="1"/>
</dbReference>
<dbReference type="RefSeq" id="WP_138574499.1">
    <property type="nucleotide sequence ID" value="NZ_CP040818.1"/>
</dbReference>
<keyword evidence="14" id="KW-1185">Reference proteome</keyword>
<keyword evidence="7 11" id="KW-0479">Metal-binding</keyword>
<reference evidence="13 14" key="1">
    <citation type="submission" date="2019-06" db="EMBL/GenBank/DDBJ databases">
        <title>Genome sequence of Rhodobacteraceae bacterium D4M1.</title>
        <authorList>
            <person name="Cao J."/>
        </authorList>
    </citation>
    <scope>NUCLEOTIDE SEQUENCE [LARGE SCALE GENOMIC DNA]</scope>
    <source>
        <strain evidence="13 14">D4M1</strain>
    </source>
</reference>
<dbReference type="Gene3D" id="3.40.980.10">
    <property type="entry name" value="MoaB/Mog-like domain"/>
    <property type="match status" value="1"/>
</dbReference>
<dbReference type="InterPro" id="IPR038987">
    <property type="entry name" value="MoeA-like"/>
</dbReference>
<keyword evidence="6 11" id="KW-0808">Transferase</keyword>
<dbReference type="Pfam" id="PF00994">
    <property type="entry name" value="MoCF_biosynth"/>
    <property type="match status" value="1"/>
</dbReference>
<evidence type="ECO:0000313" key="13">
    <source>
        <dbReference type="EMBL" id="QDL92753.1"/>
    </source>
</evidence>
<dbReference type="InterPro" id="IPR036688">
    <property type="entry name" value="MoeA_C_domain_IV_sf"/>
</dbReference>
<comment type="function">
    <text evidence="2 11">Catalyzes the insertion of molybdate into adenylated molybdopterin with the concomitant release of AMP.</text>
</comment>
<dbReference type="InterPro" id="IPR001453">
    <property type="entry name" value="MoaB/Mog_dom"/>
</dbReference>
<feature type="domain" description="MoaB/Mog" evidence="12">
    <location>
        <begin position="173"/>
        <end position="310"/>
    </location>
</feature>
<organism evidence="13 14">
    <name type="scientific">Paroceanicella profunda</name>
    <dbReference type="NCBI Taxonomy" id="2579971"/>
    <lineage>
        <taxon>Bacteria</taxon>
        <taxon>Pseudomonadati</taxon>
        <taxon>Pseudomonadota</taxon>
        <taxon>Alphaproteobacteria</taxon>
        <taxon>Rhodobacterales</taxon>
        <taxon>Paracoccaceae</taxon>
        <taxon>Paroceanicella</taxon>
    </lineage>
</organism>
<dbReference type="GO" id="GO:0006777">
    <property type="term" value="P:Mo-molybdopterin cofactor biosynthetic process"/>
    <property type="evidence" value="ECO:0007669"/>
    <property type="project" value="UniProtKB-UniRule"/>
</dbReference>
<dbReference type="SMART" id="SM00852">
    <property type="entry name" value="MoCF_biosynth"/>
    <property type="match status" value="1"/>
</dbReference>
<dbReference type="Gene3D" id="2.40.340.10">
    <property type="entry name" value="MoeA, C-terminal, domain IV"/>
    <property type="match status" value="1"/>
</dbReference>
<gene>
    <name evidence="13" type="ORF">FDP22_13735</name>
</gene>
<dbReference type="Pfam" id="PF03453">
    <property type="entry name" value="MoeA_N"/>
    <property type="match status" value="1"/>
</dbReference>
<dbReference type="GO" id="GO:0046872">
    <property type="term" value="F:metal ion binding"/>
    <property type="evidence" value="ECO:0007669"/>
    <property type="project" value="UniProtKB-UniRule"/>
</dbReference>
<evidence type="ECO:0000256" key="11">
    <source>
        <dbReference type="RuleBase" id="RU365090"/>
    </source>
</evidence>
<name>A0A5B8G2C1_9RHOB</name>
<evidence type="ECO:0000256" key="3">
    <source>
        <dbReference type="ARBA" id="ARBA00005046"/>
    </source>
</evidence>
<accession>A0A5B8G2C1</accession>
<sequence length="390" mass="41230">MISTEEAIAQVLALVGPLGVETVPLAEAAGRVLAEPVRAQRTQPPFASSAMDGYAVRAAEARPGMVLSVIGESAAGRRFTGALGPGEAVRIFTGAPVPEGADSILIQEDAEREGDRITVREGRDTQSYIRPAGGDFTSGTEIPAPCRITPNLMSLLAAMNIARVPVARRPVIGLLPTGDELVWPGEEPGPDQIVSSNNFGLKALLETQGAEVRLLPIARDRAEALRAALDLARGCDMLVTLGGASVGDHDLVQQVLREEGLDLAFYKIAMRPGKPLMAGRLRGMVMVGLPGNPVSSMVCGHVFLRPTVDRMLGLPAGPLPRLSAPLAVDIGSNGPREHYMRARLENGRLLPASRQDSSLLSVLADASALLVRPPHDGPRTAGERMEYIPL</sequence>
<dbReference type="KEGG" id="ppru:FDP22_13735"/>
<dbReference type="FunFam" id="3.40.980.10:FF:000004">
    <property type="entry name" value="Molybdopterin molybdenumtransferase"/>
    <property type="match status" value="1"/>
</dbReference>
<evidence type="ECO:0000256" key="2">
    <source>
        <dbReference type="ARBA" id="ARBA00002901"/>
    </source>
</evidence>
<comment type="cofactor">
    <cofactor evidence="1 11">
        <name>Mg(2+)</name>
        <dbReference type="ChEBI" id="CHEBI:18420"/>
    </cofactor>
</comment>
<dbReference type="Proteomes" id="UP000305888">
    <property type="component" value="Chromosome"/>
</dbReference>
<dbReference type="InterPro" id="IPR036135">
    <property type="entry name" value="MoeA_linker/N_sf"/>
</dbReference>
<evidence type="ECO:0000256" key="9">
    <source>
        <dbReference type="ARBA" id="ARBA00023150"/>
    </source>
</evidence>
<dbReference type="InterPro" id="IPR005111">
    <property type="entry name" value="MoeA_C_domain_IV"/>
</dbReference>
<comment type="pathway">
    <text evidence="3 11">Cofactor biosynthesis; molybdopterin biosynthesis.</text>
</comment>
<protein>
    <recommendedName>
        <fullName evidence="11">Molybdopterin molybdenumtransferase</fullName>
        <ecNumber evidence="11">2.10.1.1</ecNumber>
    </recommendedName>
</protein>
<evidence type="ECO:0000259" key="12">
    <source>
        <dbReference type="SMART" id="SM00852"/>
    </source>
</evidence>
<dbReference type="GO" id="GO:0061599">
    <property type="term" value="F:molybdopterin molybdotransferase activity"/>
    <property type="evidence" value="ECO:0007669"/>
    <property type="project" value="UniProtKB-UniRule"/>
</dbReference>
<evidence type="ECO:0000256" key="6">
    <source>
        <dbReference type="ARBA" id="ARBA00022679"/>
    </source>
</evidence>
<keyword evidence="5 11" id="KW-0500">Molybdenum</keyword>
<dbReference type="GO" id="GO:0005829">
    <property type="term" value="C:cytosol"/>
    <property type="evidence" value="ECO:0007669"/>
    <property type="project" value="TreeGrafter"/>
</dbReference>
<comment type="catalytic activity">
    <reaction evidence="10">
        <text>adenylyl-molybdopterin + molybdate = Mo-molybdopterin + AMP + H(+)</text>
        <dbReference type="Rhea" id="RHEA:35047"/>
        <dbReference type="ChEBI" id="CHEBI:15378"/>
        <dbReference type="ChEBI" id="CHEBI:36264"/>
        <dbReference type="ChEBI" id="CHEBI:62727"/>
        <dbReference type="ChEBI" id="CHEBI:71302"/>
        <dbReference type="ChEBI" id="CHEBI:456215"/>
        <dbReference type="EC" id="2.10.1.1"/>
    </reaction>
</comment>
<evidence type="ECO:0000256" key="10">
    <source>
        <dbReference type="ARBA" id="ARBA00047317"/>
    </source>
</evidence>
<dbReference type="SUPFAM" id="SSF63867">
    <property type="entry name" value="MoeA C-terminal domain-like"/>
    <property type="match status" value="1"/>
</dbReference>
<evidence type="ECO:0000256" key="7">
    <source>
        <dbReference type="ARBA" id="ARBA00022723"/>
    </source>
</evidence>
<proteinExistence type="inferred from homology"/>
<evidence type="ECO:0000313" key="14">
    <source>
        <dbReference type="Proteomes" id="UP000305888"/>
    </source>
</evidence>
<dbReference type="EC" id="2.10.1.1" evidence="11"/>
<dbReference type="PANTHER" id="PTHR10192:SF5">
    <property type="entry name" value="GEPHYRIN"/>
    <property type="match status" value="1"/>
</dbReference>
<dbReference type="CDD" id="cd00887">
    <property type="entry name" value="MoeA"/>
    <property type="match status" value="1"/>
</dbReference>
<dbReference type="UniPathway" id="UPA00344"/>
<dbReference type="OrthoDB" id="9804758at2"/>
<evidence type="ECO:0000256" key="5">
    <source>
        <dbReference type="ARBA" id="ARBA00022505"/>
    </source>
</evidence>
<evidence type="ECO:0000256" key="4">
    <source>
        <dbReference type="ARBA" id="ARBA00010763"/>
    </source>
</evidence>
<dbReference type="InterPro" id="IPR005110">
    <property type="entry name" value="MoeA_linker/N"/>
</dbReference>
<evidence type="ECO:0000256" key="1">
    <source>
        <dbReference type="ARBA" id="ARBA00001946"/>
    </source>
</evidence>
<dbReference type="SUPFAM" id="SSF53218">
    <property type="entry name" value="Molybdenum cofactor biosynthesis proteins"/>
    <property type="match status" value="1"/>
</dbReference>
<dbReference type="Gene3D" id="3.90.105.10">
    <property type="entry name" value="Molybdopterin biosynthesis moea protein, domain 2"/>
    <property type="match status" value="1"/>
</dbReference>
<dbReference type="AlphaFoldDB" id="A0A5B8G2C1"/>
<keyword evidence="8 11" id="KW-0460">Magnesium</keyword>
<keyword evidence="9 11" id="KW-0501">Molybdenum cofactor biosynthesis</keyword>
<evidence type="ECO:0000256" key="8">
    <source>
        <dbReference type="ARBA" id="ARBA00022842"/>
    </source>
</evidence>
<comment type="similarity">
    <text evidence="4 11">Belongs to the MoeA family.</text>
</comment>
<dbReference type="NCBIfam" id="NF045515">
    <property type="entry name" value="Glp_gephyrin"/>
    <property type="match status" value="1"/>
</dbReference>
<dbReference type="EMBL" id="CP040818">
    <property type="protein sequence ID" value="QDL92753.1"/>
    <property type="molecule type" value="Genomic_DNA"/>
</dbReference>